<evidence type="ECO:0000313" key="2">
    <source>
        <dbReference type="EMBL" id="MEO1771301.1"/>
    </source>
</evidence>
<comment type="caution">
    <text evidence="2">The sequence shown here is derived from an EMBL/GenBank/DDBJ whole genome shotgun (WGS) entry which is preliminary data.</text>
</comment>
<name>A0ABV0ERM3_9ENTE</name>
<feature type="transmembrane region" description="Helical" evidence="1">
    <location>
        <begin position="31"/>
        <end position="52"/>
    </location>
</feature>
<keyword evidence="1" id="KW-0472">Membrane</keyword>
<reference evidence="2 3" key="2">
    <citation type="submission" date="2024-02" db="EMBL/GenBank/DDBJ databases">
        <title>The Genome Sequence of Enterococcus sp. DIV0159.</title>
        <authorList>
            <person name="Earl A."/>
            <person name="Manson A."/>
            <person name="Gilmore M."/>
            <person name="Sanders J."/>
            <person name="Shea T."/>
            <person name="Howe W."/>
            <person name="Livny J."/>
            <person name="Cuomo C."/>
            <person name="Neafsey D."/>
            <person name="Birren B."/>
        </authorList>
    </citation>
    <scope>NUCLEOTIDE SEQUENCE [LARGE SCALE GENOMIC DNA]</scope>
    <source>
        <strain evidence="2 3">665A</strain>
    </source>
</reference>
<feature type="transmembrane region" description="Helical" evidence="1">
    <location>
        <begin position="7"/>
        <end position="25"/>
    </location>
</feature>
<keyword evidence="3" id="KW-1185">Reference proteome</keyword>
<reference evidence="2 3" key="1">
    <citation type="submission" date="2021-03" db="EMBL/GenBank/DDBJ databases">
        <authorList>
            <person name="Gilmore M.S."/>
            <person name="Schwartzman J."/>
            <person name="Van Tyne D."/>
            <person name="Martin M."/>
            <person name="Earl A.M."/>
            <person name="Manson A.L."/>
            <person name="Straub T."/>
            <person name="Salamzade R."/>
            <person name="Saavedra J."/>
            <person name="Lebreton F."/>
            <person name="Prichula J."/>
            <person name="Schaufler K."/>
            <person name="Gaca A."/>
            <person name="Sgardioli B."/>
            <person name="Wagenaar J."/>
            <person name="Strong T."/>
        </authorList>
    </citation>
    <scope>NUCLEOTIDE SEQUENCE [LARGE SCALE GENOMIC DNA]</scope>
    <source>
        <strain evidence="2 3">665A</strain>
    </source>
</reference>
<feature type="transmembrane region" description="Helical" evidence="1">
    <location>
        <begin position="64"/>
        <end position="83"/>
    </location>
</feature>
<gene>
    <name evidence="2" type="ORF">JZO67_003281</name>
</gene>
<keyword evidence="1" id="KW-0812">Transmembrane</keyword>
<proteinExistence type="predicted"/>
<sequence>MLDKKRVRFFKGFLFLLMVLAIFILPQNTSIFVNGMLFVVYMLLLAILNYHAEENSGIFKKRRDNLIFELLLVFLLLLASWRVY</sequence>
<keyword evidence="1" id="KW-1133">Transmembrane helix</keyword>
<dbReference type="EMBL" id="JAFREL020000002">
    <property type="protein sequence ID" value="MEO1771301.1"/>
    <property type="molecule type" value="Genomic_DNA"/>
</dbReference>
<dbReference type="Proteomes" id="UP000664357">
    <property type="component" value="Unassembled WGS sequence"/>
</dbReference>
<dbReference type="RefSeq" id="WP_207704317.1">
    <property type="nucleotide sequence ID" value="NZ_JAFREL020000002.1"/>
</dbReference>
<accession>A0ABV0ERM3</accession>
<organism evidence="2 3">
    <name type="scientific">Candidatus Enterococcus ferrettii</name>
    <dbReference type="NCBI Taxonomy" id="2815324"/>
    <lineage>
        <taxon>Bacteria</taxon>
        <taxon>Bacillati</taxon>
        <taxon>Bacillota</taxon>
        <taxon>Bacilli</taxon>
        <taxon>Lactobacillales</taxon>
        <taxon>Enterococcaceae</taxon>
        <taxon>Enterococcus</taxon>
    </lineage>
</organism>
<evidence type="ECO:0000256" key="1">
    <source>
        <dbReference type="SAM" id="Phobius"/>
    </source>
</evidence>
<evidence type="ECO:0000313" key="3">
    <source>
        <dbReference type="Proteomes" id="UP000664357"/>
    </source>
</evidence>
<protein>
    <submittedName>
        <fullName evidence="2">Uncharacterized protein</fullName>
    </submittedName>
</protein>